<reference evidence="2 3" key="2">
    <citation type="journal article" date="2012" name="Open Biol.">
        <title>Characteristics of nucleosomes and linker DNA regions on the genome of the basidiomycete Mixia osmundae revealed by mono- and dinucleosome mapping.</title>
        <authorList>
            <person name="Nishida H."/>
            <person name="Kondo S."/>
            <person name="Matsumoto T."/>
            <person name="Suzuki Y."/>
            <person name="Yoshikawa H."/>
            <person name="Taylor T.D."/>
            <person name="Sugiyama J."/>
        </authorList>
    </citation>
    <scope>NUCLEOTIDE SEQUENCE [LARGE SCALE GENOMIC DNA]</scope>
    <source>
        <strain evidence="3">CBS 9802 / IAM 14324 / JCM 22182 / KY 12970</strain>
    </source>
</reference>
<reference evidence="2 3" key="1">
    <citation type="journal article" date="2011" name="J. Gen. Appl. Microbiol.">
        <title>Draft genome sequencing of the enigmatic basidiomycete Mixia osmundae.</title>
        <authorList>
            <person name="Nishida H."/>
            <person name="Nagatsuka Y."/>
            <person name="Sugiyama J."/>
        </authorList>
    </citation>
    <scope>NUCLEOTIDE SEQUENCE [LARGE SCALE GENOMIC DNA]</scope>
    <source>
        <strain evidence="3">CBS 9802 / IAM 14324 / JCM 22182 / KY 12970</strain>
    </source>
</reference>
<evidence type="ECO:0000313" key="2">
    <source>
        <dbReference type="EMBL" id="GAA94905.1"/>
    </source>
</evidence>
<proteinExistence type="predicted"/>
<feature type="signal peptide" evidence="1">
    <location>
        <begin position="1"/>
        <end position="17"/>
    </location>
</feature>
<name>G7DWE5_MIXOS</name>
<sequence>MLATSSIVFALAALVAGQTVNTSPESNVGAAVEPSAALSLPVGGTFNFVYDSPAALAKVIAATNATAAAASNTTWLASLVFLQLQPSDGSDSTTIFKTDVTPTTNQVNQTVTLPATAGAGNYTLNAYESNLIRTPLSARIPLEITAA</sequence>
<organism evidence="2 3">
    <name type="scientific">Mixia osmundae (strain CBS 9802 / IAM 14324 / JCM 22182 / KY 12970)</name>
    <dbReference type="NCBI Taxonomy" id="764103"/>
    <lineage>
        <taxon>Eukaryota</taxon>
        <taxon>Fungi</taxon>
        <taxon>Dikarya</taxon>
        <taxon>Basidiomycota</taxon>
        <taxon>Pucciniomycotina</taxon>
        <taxon>Mixiomycetes</taxon>
        <taxon>Mixiales</taxon>
        <taxon>Mixiaceae</taxon>
        <taxon>Mixia</taxon>
    </lineage>
</organism>
<protein>
    <submittedName>
        <fullName evidence="2">Uncharacterized protein</fullName>
    </submittedName>
</protein>
<dbReference type="HOGENOM" id="CLU_1768561_0_0_1"/>
<dbReference type="AlphaFoldDB" id="G7DWE5"/>
<gene>
    <name evidence="2" type="primary">Mo01560</name>
    <name evidence="2" type="ORF">E5Q_01560</name>
</gene>
<feature type="chain" id="PRO_5009955579" evidence="1">
    <location>
        <begin position="18"/>
        <end position="147"/>
    </location>
</feature>
<accession>G7DWE5</accession>
<evidence type="ECO:0000256" key="1">
    <source>
        <dbReference type="SAM" id="SignalP"/>
    </source>
</evidence>
<keyword evidence="3" id="KW-1185">Reference proteome</keyword>
<dbReference type="EMBL" id="BABT02000050">
    <property type="protein sequence ID" value="GAA94905.1"/>
    <property type="molecule type" value="Genomic_DNA"/>
</dbReference>
<evidence type="ECO:0000313" key="3">
    <source>
        <dbReference type="Proteomes" id="UP000009131"/>
    </source>
</evidence>
<dbReference type="RefSeq" id="XP_014565865.1">
    <property type="nucleotide sequence ID" value="XM_014710379.1"/>
</dbReference>
<comment type="caution">
    <text evidence="2">The sequence shown here is derived from an EMBL/GenBank/DDBJ whole genome shotgun (WGS) entry which is preliminary data.</text>
</comment>
<dbReference type="Proteomes" id="UP000009131">
    <property type="component" value="Unassembled WGS sequence"/>
</dbReference>
<dbReference type="InParanoid" id="G7DWE5"/>
<keyword evidence="1" id="KW-0732">Signal</keyword>